<keyword evidence="6" id="KW-0732">Signal</keyword>
<evidence type="ECO:0000256" key="3">
    <source>
        <dbReference type="ARBA" id="ARBA00022577"/>
    </source>
</evidence>
<reference evidence="8 9" key="1">
    <citation type="journal article" date="2014" name="Science">
        <title>Plant genetics. Early allopolyploid evolution in the post-Neolithic Brassica napus oilseed genome.</title>
        <authorList>
            <person name="Chalhoub B."/>
            <person name="Denoeud F."/>
            <person name="Liu S."/>
            <person name="Parkin I.A."/>
            <person name="Tang H."/>
            <person name="Wang X."/>
            <person name="Chiquet J."/>
            <person name="Belcram H."/>
            <person name="Tong C."/>
            <person name="Samans B."/>
            <person name="Correa M."/>
            <person name="Da Silva C."/>
            <person name="Just J."/>
            <person name="Falentin C."/>
            <person name="Koh C.S."/>
            <person name="Le Clainche I."/>
            <person name="Bernard M."/>
            <person name="Bento P."/>
            <person name="Noel B."/>
            <person name="Labadie K."/>
            <person name="Alberti A."/>
            <person name="Charles M."/>
            <person name="Arnaud D."/>
            <person name="Guo H."/>
            <person name="Daviaud C."/>
            <person name="Alamery S."/>
            <person name="Jabbari K."/>
            <person name="Zhao M."/>
            <person name="Edger P.P."/>
            <person name="Chelaifa H."/>
            <person name="Tack D."/>
            <person name="Lassalle G."/>
            <person name="Mestiri I."/>
            <person name="Schnel N."/>
            <person name="Le Paslier M.C."/>
            <person name="Fan G."/>
            <person name="Renault V."/>
            <person name="Bayer P.E."/>
            <person name="Golicz A.A."/>
            <person name="Manoli S."/>
            <person name="Lee T.H."/>
            <person name="Thi V.H."/>
            <person name="Chalabi S."/>
            <person name="Hu Q."/>
            <person name="Fan C."/>
            <person name="Tollenaere R."/>
            <person name="Lu Y."/>
            <person name="Battail C."/>
            <person name="Shen J."/>
            <person name="Sidebottom C.H."/>
            <person name="Wang X."/>
            <person name="Canaguier A."/>
            <person name="Chauveau A."/>
            <person name="Berard A."/>
            <person name="Deniot G."/>
            <person name="Guan M."/>
            <person name="Liu Z."/>
            <person name="Sun F."/>
            <person name="Lim Y.P."/>
            <person name="Lyons E."/>
            <person name="Town C.D."/>
            <person name="Bancroft I."/>
            <person name="Wang X."/>
            <person name="Meng J."/>
            <person name="Ma J."/>
            <person name="Pires J.C."/>
            <person name="King G.J."/>
            <person name="Brunel D."/>
            <person name="Delourme R."/>
            <person name="Renard M."/>
            <person name="Aury J.M."/>
            <person name="Adams K.L."/>
            <person name="Batley J."/>
            <person name="Snowdon R.J."/>
            <person name="Tost J."/>
            <person name="Edwards D."/>
            <person name="Zhou Y."/>
            <person name="Hua W."/>
            <person name="Sharpe A.G."/>
            <person name="Paterson A.H."/>
            <person name="Guan C."/>
            <person name="Wincker P."/>
        </authorList>
    </citation>
    <scope>NUCLEOTIDE SEQUENCE [LARGE SCALE GENOMIC DNA]</scope>
    <source>
        <strain evidence="9">cv. Darmor-bzh</strain>
    </source>
</reference>
<name>A0A078J6Q5_BRANA</name>
<protein>
    <submittedName>
        <fullName evidence="8">BnaAnng16660D protein</fullName>
    </submittedName>
</protein>
<dbReference type="EMBL" id="LK033855">
    <property type="protein sequence ID" value="CDY60218.1"/>
    <property type="molecule type" value="Genomic_DNA"/>
</dbReference>
<keyword evidence="5" id="KW-1015">Disulfide bond</keyword>
<comment type="similarity">
    <text evidence="1">Belongs to the DEFL family.</text>
</comment>
<evidence type="ECO:0000313" key="8">
    <source>
        <dbReference type="EMBL" id="CDY60218.1"/>
    </source>
</evidence>
<keyword evidence="3" id="KW-0295">Fungicide</keyword>
<dbReference type="PaxDb" id="3708-A0A078J6Q5"/>
<keyword evidence="4" id="KW-0611">Plant defense</keyword>
<feature type="domain" description="Defensin-like" evidence="7">
    <location>
        <begin position="38"/>
        <end position="82"/>
    </location>
</feature>
<evidence type="ECO:0000256" key="5">
    <source>
        <dbReference type="ARBA" id="ARBA00023157"/>
    </source>
</evidence>
<evidence type="ECO:0000256" key="4">
    <source>
        <dbReference type="ARBA" id="ARBA00022821"/>
    </source>
</evidence>
<dbReference type="AlphaFoldDB" id="A0A078J6Q5"/>
<dbReference type="Proteomes" id="UP000028999">
    <property type="component" value="Unassembled WGS sequence"/>
</dbReference>
<evidence type="ECO:0000256" key="6">
    <source>
        <dbReference type="SAM" id="SignalP"/>
    </source>
</evidence>
<dbReference type="Gramene" id="CDY60218">
    <property type="protein sequence ID" value="CDY60218"/>
    <property type="gene ID" value="GSBRNA2T00028346001"/>
</dbReference>
<evidence type="ECO:0000256" key="2">
    <source>
        <dbReference type="ARBA" id="ARBA00022529"/>
    </source>
</evidence>
<feature type="chain" id="PRO_5044539866" evidence="6">
    <location>
        <begin position="25"/>
        <end position="82"/>
    </location>
</feature>
<evidence type="ECO:0000256" key="1">
    <source>
        <dbReference type="ARBA" id="ARBA00006722"/>
    </source>
</evidence>
<proteinExistence type="inferred from homology"/>
<dbReference type="Pfam" id="PF24552">
    <property type="entry name" value="Defensin"/>
    <property type="match status" value="1"/>
</dbReference>
<keyword evidence="9" id="KW-1185">Reference proteome</keyword>
<dbReference type="InterPro" id="IPR056373">
    <property type="entry name" value="Defensin-like_dom"/>
</dbReference>
<keyword evidence="2" id="KW-0929">Antimicrobial</keyword>
<feature type="signal peptide" evidence="6">
    <location>
        <begin position="1"/>
        <end position="24"/>
    </location>
</feature>
<organism evidence="8 9">
    <name type="scientific">Brassica napus</name>
    <name type="common">Rape</name>
    <dbReference type="NCBI Taxonomy" id="3708"/>
    <lineage>
        <taxon>Eukaryota</taxon>
        <taxon>Viridiplantae</taxon>
        <taxon>Streptophyta</taxon>
        <taxon>Embryophyta</taxon>
        <taxon>Tracheophyta</taxon>
        <taxon>Spermatophyta</taxon>
        <taxon>Magnoliopsida</taxon>
        <taxon>eudicotyledons</taxon>
        <taxon>Gunneridae</taxon>
        <taxon>Pentapetalae</taxon>
        <taxon>rosids</taxon>
        <taxon>malvids</taxon>
        <taxon>Brassicales</taxon>
        <taxon>Brassicaceae</taxon>
        <taxon>Brassiceae</taxon>
        <taxon>Brassica</taxon>
    </lineage>
</organism>
<evidence type="ECO:0000313" key="9">
    <source>
        <dbReference type="Proteomes" id="UP000028999"/>
    </source>
</evidence>
<gene>
    <name evidence="8" type="primary">BnaAnng16660D</name>
    <name evidence="8" type="ORF">GSBRNA2T00028346001</name>
</gene>
<dbReference type="GO" id="GO:0050832">
    <property type="term" value="P:defense response to fungus"/>
    <property type="evidence" value="ECO:0007669"/>
    <property type="project" value="UniProtKB-KW"/>
</dbReference>
<dbReference type="STRING" id="3708.A0A078J6Q5"/>
<dbReference type="GO" id="GO:0031640">
    <property type="term" value="P:killing of cells of another organism"/>
    <property type="evidence" value="ECO:0007669"/>
    <property type="project" value="UniProtKB-KW"/>
</dbReference>
<sequence length="82" mass="9202">MNIRKTFVMFFLVVVLATSSLSNSNVLASPVINHVGGYTHCIERYCTKDWLEAECEAECRTRTYSTGSCLGPFPKLQCCCKK</sequence>
<accession>A0A078J6Q5</accession>
<evidence type="ECO:0000259" key="7">
    <source>
        <dbReference type="Pfam" id="PF24552"/>
    </source>
</evidence>